<dbReference type="Proteomes" id="UP000790787">
    <property type="component" value="Chromosome 22"/>
</dbReference>
<dbReference type="RefSeq" id="XP_075100387.1">
    <property type="nucleotide sequence ID" value="XM_075244286.1"/>
</dbReference>
<keyword evidence="1" id="KW-1185">Reference proteome</keyword>
<proteinExistence type="predicted"/>
<reference evidence="2" key="2">
    <citation type="submission" date="2025-08" db="UniProtKB">
        <authorList>
            <consortium name="RefSeq"/>
        </authorList>
    </citation>
    <scope>IDENTIFICATION</scope>
    <source>
        <tissue evidence="2">Leaf</tissue>
    </source>
</reference>
<reference evidence="1" key="1">
    <citation type="journal article" date="2014" name="Nat. Commun.">
        <title>The tobacco genome sequence and its comparison with those of tomato and potato.</title>
        <authorList>
            <person name="Sierro N."/>
            <person name="Battey J.N."/>
            <person name="Ouadi S."/>
            <person name="Bakaher N."/>
            <person name="Bovet L."/>
            <person name="Willig A."/>
            <person name="Goepfert S."/>
            <person name="Peitsch M.C."/>
            <person name="Ivanov N.V."/>
        </authorList>
    </citation>
    <scope>NUCLEOTIDE SEQUENCE [LARGE SCALE GENOMIC DNA]</scope>
</reference>
<organism evidence="1 2">
    <name type="scientific">Nicotiana tabacum</name>
    <name type="common">Common tobacco</name>
    <dbReference type="NCBI Taxonomy" id="4097"/>
    <lineage>
        <taxon>Eukaryota</taxon>
        <taxon>Viridiplantae</taxon>
        <taxon>Streptophyta</taxon>
        <taxon>Embryophyta</taxon>
        <taxon>Tracheophyta</taxon>
        <taxon>Spermatophyta</taxon>
        <taxon>Magnoliopsida</taxon>
        <taxon>eudicotyledons</taxon>
        <taxon>Gunneridae</taxon>
        <taxon>Pentapetalae</taxon>
        <taxon>asterids</taxon>
        <taxon>lamiids</taxon>
        <taxon>Solanales</taxon>
        <taxon>Solanaceae</taxon>
        <taxon>Nicotianoideae</taxon>
        <taxon>Nicotianeae</taxon>
        <taxon>Nicotiana</taxon>
    </lineage>
</organism>
<protein>
    <submittedName>
        <fullName evidence="2">Uncharacterized protein LOC107785911 isoform X2</fullName>
    </submittedName>
</protein>
<sequence>MDQNLLQDAKEHPGNNYMLLKDVEDNRLGIFDRPLPCFGCGIGWFSSLLWELLPQRSKGASRAGCQCDSCSDIYGSSASCSCRSSTLVIVCDALVC</sequence>
<name>A0AC58TT31_TOBAC</name>
<gene>
    <name evidence="2" type="primary">LOC107785911</name>
</gene>
<accession>A0AC58TT31</accession>
<evidence type="ECO:0000313" key="2">
    <source>
        <dbReference type="RefSeq" id="XP_075100387.1"/>
    </source>
</evidence>
<evidence type="ECO:0000313" key="1">
    <source>
        <dbReference type="Proteomes" id="UP000790787"/>
    </source>
</evidence>